<gene>
    <name evidence="3" type="ORF">L21SP4_00254</name>
</gene>
<dbReference type="KEGG" id="vbl:L21SP4_00254"/>
<keyword evidence="4" id="KW-1185">Reference proteome</keyword>
<dbReference type="Gene3D" id="2.60.120.560">
    <property type="entry name" value="Exo-inulinase, domain 1"/>
    <property type="match status" value="1"/>
</dbReference>
<evidence type="ECO:0000313" key="3">
    <source>
        <dbReference type="EMBL" id="AKJ63537.1"/>
    </source>
</evidence>
<feature type="chain" id="PRO_5005183903" description="3-keto-alpha-glucoside-1,2-lyase/3-keto-2-hydroxy-glucal hydratase domain-containing protein" evidence="1">
    <location>
        <begin position="20"/>
        <end position="226"/>
    </location>
</feature>
<dbReference type="EMBL" id="CP010904">
    <property type="protein sequence ID" value="AKJ63537.1"/>
    <property type="molecule type" value="Genomic_DNA"/>
</dbReference>
<reference evidence="4" key="1">
    <citation type="submission" date="2015-02" db="EMBL/GenBank/DDBJ databases">
        <title>Description and complete genome sequence of the first cultured representative of the subdivision 5 of the Verrucomicrobia phylum.</title>
        <authorList>
            <person name="Spring S."/>
            <person name="Bunk B."/>
            <person name="Sproer C."/>
            <person name="Klenk H.-P."/>
        </authorList>
    </citation>
    <scope>NUCLEOTIDE SEQUENCE [LARGE SCALE GENOMIC DNA]</scope>
    <source>
        <strain evidence="4">L21-Fru-AB</strain>
    </source>
</reference>
<dbReference type="InterPro" id="IPR010496">
    <property type="entry name" value="AL/BT2_dom"/>
</dbReference>
<evidence type="ECO:0000313" key="4">
    <source>
        <dbReference type="Proteomes" id="UP000035268"/>
    </source>
</evidence>
<dbReference type="STRING" id="1307763.L21SP4_00254"/>
<evidence type="ECO:0000259" key="2">
    <source>
        <dbReference type="Pfam" id="PF06439"/>
    </source>
</evidence>
<organism evidence="3 4">
    <name type="scientific">Kiritimatiella glycovorans</name>
    <dbReference type="NCBI Taxonomy" id="1307763"/>
    <lineage>
        <taxon>Bacteria</taxon>
        <taxon>Pseudomonadati</taxon>
        <taxon>Kiritimatiellota</taxon>
        <taxon>Kiritimatiellia</taxon>
        <taxon>Kiritimatiellales</taxon>
        <taxon>Kiritimatiellaceae</taxon>
        <taxon>Kiritimatiella</taxon>
    </lineage>
</organism>
<feature type="domain" description="3-keto-alpha-glucoside-1,2-lyase/3-keto-2-hydroxy-glucal hydratase" evidence="2">
    <location>
        <begin position="21"/>
        <end position="222"/>
    </location>
</feature>
<protein>
    <recommendedName>
        <fullName evidence="2">3-keto-alpha-glucoside-1,2-lyase/3-keto-2-hydroxy-glucal hydratase domain-containing protein</fullName>
    </recommendedName>
</protein>
<keyword evidence="1" id="KW-0732">Signal</keyword>
<dbReference type="GO" id="GO:0016787">
    <property type="term" value="F:hydrolase activity"/>
    <property type="evidence" value="ECO:0007669"/>
    <property type="project" value="InterPro"/>
</dbReference>
<sequence length="226" mass="25073" precursor="true">MNRIVIALCAVFVAFPVCAEEWTELFNGRDLEGWTAKGGEASYEVVDGMLVGTTKPNTPNTFLCPDRSYADFELRFEVKCDPQLNSGIQIRSADKPKMIPDALGPVVREKARRRVRSGSLCGPQVEIAANGNAGGLWFEGVGGWTLKPKPELANEVYQKDGWNEYRILADGRRVAVWINGTKISDGPDDRSGMSSGYLGFQVHGVGARKDPLRVRWRNIRIRTLDD</sequence>
<dbReference type="Proteomes" id="UP000035268">
    <property type="component" value="Chromosome"/>
</dbReference>
<feature type="signal peptide" evidence="1">
    <location>
        <begin position="1"/>
        <end position="19"/>
    </location>
</feature>
<evidence type="ECO:0000256" key="1">
    <source>
        <dbReference type="SAM" id="SignalP"/>
    </source>
</evidence>
<reference evidence="3 4" key="2">
    <citation type="journal article" date="2016" name="ISME J.">
        <title>Characterization of the first cultured representative of Verrucomicrobia subdivision 5 indicates the proposal of a novel phylum.</title>
        <authorList>
            <person name="Spring S."/>
            <person name="Bunk B."/>
            <person name="Sproer C."/>
            <person name="Schumann P."/>
            <person name="Rohde M."/>
            <person name="Tindall B.J."/>
            <person name="Klenk H.P."/>
        </authorList>
    </citation>
    <scope>NUCLEOTIDE SEQUENCE [LARGE SCALE GENOMIC DNA]</scope>
    <source>
        <strain evidence="3 4">L21-Fru-AB</strain>
    </source>
</reference>
<dbReference type="Pfam" id="PF06439">
    <property type="entry name" value="3keto-disac_hyd"/>
    <property type="match status" value="1"/>
</dbReference>
<proteinExistence type="predicted"/>
<dbReference type="OrthoDB" id="9780017at2"/>
<name>A0A0G3EDQ7_9BACT</name>
<dbReference type="AlphaFoldDB" id="A0A0G3EDQ7"/>
<accession>A0A0G3EDQ7</accession>
<dbReference type="RefSeq" id="WP_052880960.1">
    <property type="nucleotide sequence ID" value="NZ_CP010904.1"/>
</dbReference>